<dbReference type="RefSeq" id="WP_186457555.1">
    <property type="nucleotide sequence ID" value="NZ_VITN01000021.1"/>
</dbReference>
<protein>
    <submittedName>
        <fullName evidence="1">Immunity protein 74 of polymorphic toxin system</fullName>
    </submittedName>
</protein>
<accession>A0A560EUP9</accession>
<dbReference type="AlphaFoldDB" id="A0A560EUP9"/>
<dbReference type="Proteomes" id="UP000319859">
    <property type="component" value="Unassembled WGS sequence"/>
</dbReference>
<evidence type="ECO:0000313" key="2">
    <source>
        <dbReference type="Proteomes" id="UP000319859"/>
    </source>
</evidence>
<gene>
    <name evidence="1" type="ORF">FBZ89_12144</name>
</gene>
<comment type="caution">
    <text evidence="1">The sequence shown here is derived from an EMBL/GenBank/DDBJ whole genome shotgun (WGS) entry which is preliminary data.</text>
</comment>
<evidence type="ECO:0000313" key="1">
    <source>
        <dbReference type="EMBL" id="TWB13077.1"/>
    </source>
</evidence>
<dbReference type="EMBL" id="VITN01000021">
    <property type="protein sequence ID" value="TWB13077.1"/>
    <property type="molecule type" value="Genomic_DNA"/>
</dbReference>
<name>A0A560EUP9_9PROT</name>
<reference evidence="1 2" key="1">
    <citation type="submission" date="2019-06" db="EMBL/GenBank/DDBJ databases">
        <title>Genomic Encyclopedia of Type Strains, Phase IV (KMG-V): Genome sequencing to study the core and pangenomes of soil and plant-associated prokaryotes.</title>
        <authorList>
            <person name="Whitman W."/>
        </authorList>
    </citation>
    <scope>NUCLEOTIDE SEQUENCE [LARGE SCALE GENOMIC DNA]</scope>
    <source>
        <strain evidence="1 2">BR 11880</strain>
    </source>
</reference>
<organism evidence="1 2">
    <name type="scientific">Nitrospirillum amazonense</name>
    <dbReference type="NCBI Taxonomy" id="28077"/>
    <lineage>
        <taxon>Bacteria</taxon>
        <taxon>Pseudomonadati</taxon>
        <taxon>Pseudomonadota</taxon>
        <taxon>Alphaproteobacteria</taxon>
        <taxon>Rhodospirillales</taxon>
        <taxon>Azospirillaceae</taxon>
        <taxon>Nitrospirillum</taxon>
    </lineage>
</organism>
<sequence length="84" mass="9050">MDYTVTTVSRGGVYLESRAGKAVAEGEGLAPGDQFLPGYVVYLNAIFMLDAAGARRPATGVEKENIVRAIQSHFDIRGTLVDFE</sequence>
<proteinExistence type="predicted"/>